<dbReference type="GO" id="GO:0007189">
    <property type="term" value="P:adenylate cyclase-activating G protein-coupled receptor signaling pathway"/>
    <property type="evidence" value="ECO:0007669"/>
    <property type="project" value="TreeGrafter"/>
</dbReference>
<dbReference type="PROSITE" id="PS50835">
    <property type="entry name" value="IG_LIKE"/>
    <property type="match status" value="2"/>
</dbReference>
<dbReference type="PANTHER" id="PTHR45813:SF8">
    <property type="entry name" value="IG-LIKE DOMAIN-CONTAINING PROTEIN"/>
    <property type="match status" value="1"/>
</dbReference>
<evidence type="ECO:0000313" key="3">
    <source>
        <dbReference type="Proteomes" id="UP000291343"/>
    </source>
</evidence>
<feature type="domain" description="Ig-like" evidence="1">
    <location>
        <begin position="253"/>
        <end position="352"/>
    </location>
</feature>
<dbReference type="InterPro" id="IPR036445">
    <property type="entry name" value="GPCR_2_extracell_dom_sf"/>
</dbReference>
<dbReference type="InterPro" id="IPR036179">
    <property type="entry name" value="Ig-like_dom_sf"/>
</dbReference>
<dbReference type="InterPro" id="IPR051587">
    <property type="entry name" value="Adhesion_GPCR"/>
</dbReference>
<dbReference type="OrthoDB" id="6138650at2759"/>
<dbReference type="Pfam" id="PF07679">
    <property type="entry name" value="I-set"/>
    <property type="match status" value="1"/>
</dbReference>
<dbReference type="Gene3D" id="4.10.1240.10">
    <property type="entry name" value="GPCR, family 2, extracellular hormone receptor domain"/>
    <property type="match status" value="1"/>
</dbReference>
<dbReference type="InterPro" id="IPR013098">
    <property type="entry name" value="Ig_I-set"/>
</dbReference>
<feature type="domain" description="Ig-like" evidence="1">
    <location>
        <begin position="146"/>
        <end position="246"/>
    </location>
</feature>
<dbReference type="PANTHER" id="PTHR45813">
    <property type="entry name" value="IG-LIKE DOMAIN-CONTAINING PROTEIN"/>
    <property type="match status" value="1"/>
</dbReference>
<dbReference type="AlphaFoldDB" id="A0A482XK07"/>
<keyword evidence="3" id="KW-1185">Reference proteome</keyword>
<dbReference type="SUPFAM" id="SSF48726">
    <property type="entry name" value="Immunoglobulin"/>
    <property type="match status" value="2"/>
</dbReference>
<dbReference type="Gene3D" id="2.60.40.10">
    <property type="entry name" value="Immunoglobulins"/>
    <property type="match status" value="2"/>
</dbReference>
<name>A0A482XK07_LAOST</name>
<reference evidence="2 3" key="1">
    <citation type="journal article" date="2017" name="Gigascience">
        <title>Genome sequence of the small brown planthopper, Laodelphax striatellus.</title>
        <authorList>
            <person name="Zhu J."/>
            <person name="Jiang F."/>
            <person name="Wang X."/>
            <person name="Yang P."/>
            <person name="Bao Y."/>
            <person name="Zhao W."/>
            <person name="Wang W."/>
            <person name="Lu H."/>
            <person name="Wang Q."/>
            <person name="Cui N."/>
            <person name="Li J."/>
            <person name="Chen X."/>
            <person name="Luo L."/>
            <person name="Yu J."/>
            <person name="Kang L."/>
            <person name="Cui F."/>
        </authorList>
    </citation>
    <scope>NUCLEOTIDE SEQUENCE [LARGE SCALE GENOMIC DNA]</scope>
    <source>
        <strain evidence="2">Lst14</strain>
    </source>
</reference>
<protein>
    <recommendedName>
        <fullName evidence="1">Ig-like domain-containing protein</fullName>
    </recommendedName>
</protein>
<accession>A0A482XK07</accession>
<dbReference type="InParanoid" id="A0A482XK07"/>
<proteinExistence type="predicted"/>
<comment type="caution">
    <text evidence="2">The sequence shown here is derived from an EMBL/GenBank/DDBJ whole genome shotgun (WGS) entry which is preliminary data.</text>
</comment>
<evidence type="ECO:0000313" key="2">
    <source>
        <dbReference type="EMBL" id="RZF45997.1"/>
    </source>
</evidence>
<dbReference type="Proteomes" id="UP000291343">
    <property type="component" value="Unassembled WGS sequence"/>
</dbReference>
<dbReference type="GO" id="GO:0004930">
    <property type="term" value="F:G protein-coupled receptor activity"/>
    <property type="evidence" value="ECO:0007669"/>
    <property type="project" value="InterPro"/>
</dbReference>
<dbReference type="GO" id="GO:0016020">
    <property type="term" value="C:membrane"/>
    <property type="evidence" value="ECO:0007669"/>
    <property type="project" value="InterPro"/>
</dbReference>
<gene>
    <name evidence="2" type="ORF">LSTR_LSTR013644</name>
</gene>
<evidence type="ECO:0000259" key="1">
    <source>
        <dbReference type="PROSITE" id="PS50835"/>
    </source>
</evidence>
<dbReference type="InterPro" id="IPR007110">
    <property type="entry name" value="Ig-like_dom"/>
</dbReference>
<dbReference type="SMART" id="SM00409">
    <property type="entry name" value="IG"/>
    <property type="match status" value="2"/>
</dbReference>
<sequence>MKQILPDCKISNTESCTPQCSYKLNQAPCTCPQGFTKASTDRMRYQNTIKLGSSSGGRGDLPKIHPNRTFTAQFERQVFKYLRNKIPKIDGLRVINLTLEGEITFHFFANKRDGRKVKDALNELVEKRHLGNITFAPGKIALRQNPTLLIKEVRVNQKKPAVRCGDDFILSCTALGSPHMSFRWFKDGMVVNETIALRNIWTKQMKTDVSDQYMSLLGVKSADALDEGRYTCQVTDWGIEQCKTIDLEVIPPPAVKVMPMTITVEKGTSLNIVCMWPVGVDDRGQIYGYSWLKETKDSKEVNLFKMQKNVEEWEELYPAGSILKVFSIQKSSKYTCQVQSNVGSVNASIDVEILNKTAVPWCEADNSNSHKMHWTETRVWGVAKVECPPHYRGVAKRRRSMIYTGQARWQTADFSDCISTRLIRITNQFQSLMLGFQNTTTVEILANVLELLKARTELYPGEGEPVLSLMQNITWYLNVTSAWDDLVEATPLFYSIINTLLQFDNAIINSQVKIN</sequence>
<dbReference type="InterPro" id="IPR003599">
    <property type="entry name" value="Ig_sub"/>
</dbReference>
<dbReference type="EMBL" id="QKKF02007248">
    <property type="protein sequence ID" value="RZF45997.1"/>
    <property type="molecule type" value="Genomic_DNA"/>
</dbReference>
<organism evidence="2 3">
    <name type="scientific">Laodelphax striatellus</name>
    <name type="common">Small brown planthopper</name>
    <name type="synonym">Delphax striatella</name>
    <dbReference type="NCBI Taxonomy" id="195883"/>
    <lineage>
        <taxon>Eukaryota</taxon>
        <taxon>Metazoa</taxon>
        <taxon>Ecdysozoa</taxon>
        <taxon>Arthropoda</taxon>
        <taxon>Hexapoda</taxon>
        <taxon>Insecta</taxon>
        <taxon>Pterygota</taxon>
        <taxon>Neoptera</taxon>
        <taxon>Paraneoptera</taxon>
        <taxon>Hemiptera</taxon>
        <taxon>Auchenorrhyncha</taxon>
        <taxon>Fulgoroidea</taxon>
        <taxon>Delphacidae</taxon>
        <taxon>Criomorphinae</taxon>
        <taxon>Laodelphax</taxon>
    </lineage>
</organism>
<dbReference type="InterPro" id="IPR013783">
    <property type="entry name" value="Ig-like_fold"/>
</dbReference>